<evidence type="ECO:0000313" key="4">
    <source>
        <dbReference type="EMBL" id="CAI4030582.1"/>
    </source>
</evidence>
<dbReference type="SUPFAM" id="SSF49764">
    <property type="entry name" value="HSP20-like chaperones"/>
    <property type="match status" value="1"/>
</dbReference>
<reference evidence="4" key="1">
    <citation type="submission" date="2022-10" db="EMBL/GenBank/DDBJ databases">
        <authorList>
            <person name="Koch H."/>
        </authorList>
    </citation>
    <scope>NUCLEOTIDE SEQUENCE</scope>
    <source>
        <strain evidence="4">DNF</strain>
    </source>
</reference>
<dbReference type="InterPro" id="IPR008978">
    <property type="entry name" value="HSP20-like_chaperone"/>
</dbReference>
<dbReference type="RefSeq" id="WP_289267566.1">
    <property type="nucleotide sequence ID" value="NZ_OX365700.1"/>
</dbReference>
<dbReference type="InterPro" id="IPR002068">
    <property type="entry name" value="A-crystallin/Hsp20_dom"/>
</dbReference>
<dbReference type="KEGG" id="nti:DNFV4_01010"/>
<dbReference type="Pfam" id="PF00011">
    <property type="entry name" value="HSP20"/>
    <property type="match status" value="1"/>
</dbReference>
<evidence type="ECO:0000256" key="2">
    <source>
        <dbReference type="RuleBase" id="RU003616"/>
    </source>
</evidence>
<protein>
    <submittedName>
        <fullName evidence="4">SHSP domain-containing protein</fullName>
    </submittedName>
</protein>
<sequence>MTTYLPALMSSIGQESFDRQIDRMFDEAVRSFGMARTAWAPACNAWEDDHGFYVQVALPGWEAKDVSIEVENRVLTVKGERKDEETPGRTVHVWEVTGDQFVRSFRLPTFIDHNKASASHKNGLLTITFPKLEEAKPRRIAIAAE</sequence>
<dbReference type="PANTHER" id="PTHR11527">
    <property type="entry name" value="HEAT-SHOCK PROTEIN 20 FAMILY MEMBER"/>
    <property type="match status" value="1"/>
</dbReference>
<organism evidence="4 5">
    <name type="scientific">Nitrospira tepida</name>
    <dbReference type="NCBI Taxonomy" id="2973512"/>
    <lineage>
        <taxon>Bacteria</taxon>
        <taxon>Pseudomonadati</taxon>
        <taxon>Nitrospirota</taxon>
        <taxon>Nitrospiria</taxon>
        <taxon>Nitrospirales</taxon>
        <taxon>Nitrospiraceae</taxon>
        <taxon>Nitrospira</taxon>
    </lineage>
</organism>
<keyword evidence="5" id="KW-1185">Reference proteome</keyword>
<evidence type="ECO:0000259" key="3">
    <source>
        <dbReference type="PROSITE" id="PS01031"/>
    </source>
</evidence>
<dbReference type="AlphaFoldDB" id="A0AA86MX19"/>
<dbReference type="Proteomes" id="UP001179121">
    <property type="component" value="Chromosome"/>
</dbReference>
<dbReference type="InterPro" id="IPR031107">
    <property type="entry name" value="Small_HSP"/>
</dbReference>
<proteinExistence type="inferred from homology"/>
<dbReference type="PROSITE" id="PS01031">
    <property type="entry name" value="SHSP"/>
    <property type="match status" value="1"/>
</dbReference>
<dbReference type="Gene3D" id="2.60.40.790">
    <property type="match status" value="1"/>
</dbReference>
<feature type="domain" description="SHSP" evidence="3">
    <location>
        <begin position="33"/>
        <end position="145"/>
    </location>
</feature>
<comment type="similarity">
    <text evidence="1 2">Belongs to the small heat shock protein (HSP20) family.</text>
</comment>
<dbReference type="CDD" id="cd06464">
    <property type="entry name" value="ACD_sHsps-like"/>
    <property type="match status" value="1"/>
</dbReference>
<gene>
    <name evidence="4" type="ORF">DNFV4_01010</name>
</gene>
<dbReference type="EMBL" id="OX365700">
    <property type="protein sequence ID" value="CAI4030582.1"/>
    <property type="molecule type" value="Genomic_DNA"/>
</dbReference>
<evidence type="ECO:0000313" key="5">
    <source>
        <dbReference type="Proteomes" id="UP001179121"/>
    </source>
</evidence>
<evidence type="ECO:0000256" key="1">
    <source>
        <dbReference type="PROSITE-ProRule" id="PRU00285"/>
    </source>
</evidence>
<accession>A0AA86MX19</accession>
<name>A0AA86MX19_9BACT</name>